<comment type="similarity">
    <text evidence="2">Belongs to the bacterial solute-binding protein 1 family.</text>
</comment>
<comment type="subcellular location">
    <subcellularLocation>
        <location evidence="1">Periplasm</location>
    </subcellularLocation>
</comment>
<dbReference type="Gene3D" id="3.40.190.10">
    <property type="entry name" value="Periplasmic binding protein-like II"/>
    <property type="match status" value="2"/>
</dbReference>
<keyword evidence="4" id="KW-0732">Signal</keyword>
<dbReference type="InterPro" id="IPR050490">
    <property type="entry name" value="Bact_solute-bd_prot1"/>
</dbReference>
<dbReference type="PANTHER" id="PTHR43649:SF34">
    <property type="entry name" value="ABC TRANSPORTER PERIPLASMIC-BINDING PROTEIN YCJN-RELATED"/>
    <property type="match status" value="1"/>
</dbReference>
<dbReference type="InterPro" id="IPR006059">
    <property type="entry name" value="SBP"/>
</dbReference>
<accession>A0A5J6MPB5</accession>
<evidence type="ECO:0000256" key="1">
    <source>
        <dbReference type="ARBA" id="ARBA00004418"/>
    </source>
</evidence>
<dbReference type="GO" id="GO:0042597">
    <property type="term" value="C:periplasmic space"/>
    <property type="evidence" value="ECO:0007669"/>
    <property type="project" value="UniProtKB-SubCell"/>
</dbReference>
<keyword evidence="6" id="KW-1185">Reference proteome</keyword>
<dbReference type="EMBL" id="CP042906">
    <property type="protein sequence ID" value="QEX19408.1"/>
    <property type="molecule type" value="Genomic_DNA"/>
</dbReference>
<organism evidence="5 6">
    <name type="scientific">Hypericibacter terrae</name>
    <dbReference type="NCBI Taxonomy" id="2602015"/>
    <lineage>
        <taxon>Bacteria</taxon>
        <taxon>Pseudomonadati</taxon>
        <taxon>Pseudomonadota</taxon>
        <taxon>Alphaproteobacteria</taxon>
        <taxon>Rhodospirillales</taxon>
        <taxon>Dongiaceae</taxon>
        <taxon>Hypericibacter</taxon>
    </lineage>
</organism>
<dbReference type="KEGG" id="htq:FRZ44_47210"/>
<proteinExistence type="inferred from homology"/>
<evidence type="ECO:0000256" key="4">
    <source>
        <dbReference type="ARBA" id="ARBA00022729"/>
    </source>
</evidence>
<protein>
    <submittedName>
        <fullName evidence="5">ABC transporter substrate-binding protein</fullName>
    </submittedName>
</protein>
<dbReference type="SUPFAM" id="SSF53850">
    <property type="entry name" value="Periplasmic binding protein-like II"/>
    <property type="match status" value="1"/>
</dbReference>
<reference evidence="5 6" key="1">
    <citation type="submission" date="2019-08" db="EMBL/GenBank/DDBJ databases">
        <title>Hyperibacter terrae gen. nov., sp. nov. and Hyperibacter viscosus sp. nov., two new members in the family Rhodospirillaceae isolated from the rhizosphere of Hypericum perforatum.</title>
        <authorList>
            <person name="Noviana Z."/>
        </authorList>
    </citation>
    <scope>NUCLEOTIDE SEQUENCE [LARGE SCALE GENOMIC DNA]</scope>
    <source>
        <strain evidence="5 6">R5913</strain>
    </source>
</reference>
<dbReference type="RefSeq" id="WP_191908268.1">
    <property type="nucleotide sequence ID" value="NZ_CP042906.1"/>
</dbReference>
<dbReference type="AlphaFoldDB" id="A0A5J6MPB5"/>
<dbReference type="PANTHER" id="PTHR43649">
    <property type="entry name" value="ARABINOSE-BINDING PROTEIN-RELATED"/>
    <property type="match status" value="1"/>
</dbReference>
<evidence type="ECO:0000256" key="2">
    <source>
        <dbReference type="ARBA" id="ARBA00008520"/>
    </source>
</evidence>
<evidence type="ECO:0000313" key="5">
    <source>
        <dbReference type="EMBL" id="QEX19408.1"/>
    </source>
</evidence>
<gene>
    <name evidence="5" type="ORF">FRZ44_47210</name>
</gene>
<dbReference type="Proteomes" id="UP000326202">
    <property type="component" value="Chromosome"/>
</dbReference>
<sequence>MNGRQLRGMTWGHRRAIDPLIATLLEFQRRYPDIAVNWDARPLHGFEFTPVGELAQKYDLIILDHPFCGDIARTGALLPLDELITPALERAFVGPSLATYRYDNRIWALPVDAACQVAVARPDLLAKFDRPAPASWSEMQQLGEAAQRKGQKLAIGLRGVHSLMTFFTACANLGRPCATDPHQKLIDRDTAREAIDAIKALLAFCPREALDWNSIELHDAMVARDDLVFCPAVYCYATYAEADIARPLRFSNLPGLVDSNPRGSTIGGTGLGISAQVKDRDAAFAYARYLMESAAQKAFAAHHGQPARIDSWEDPAIGARFGGCYADTRATMEACWIRPRYSGYLAFQAAAGTLIEQHLRGEVAFDALFDRLSALHRTSAGTRPTA</sequence>
<evidence type="ECO:0000256" key="3">
    <source>
        <dbReference type="ARBA" id="ARBA00022448"/>
    </source>
</evidence>
<evidence type="ECO:0000313" key="6">
    <source>
        <dbReference type="Proteomes" id="UP000326202"/>
    </source>
</evidence>
<name>A0A5J6MPB5_9PROT</name>
<dbReference type="Pfam" id="PF13416">
    <property type="entry name" value="SBP_bac_8"/>
    <property type="match status" value="1"/>
</dbReference>
<keyword evidence="3" id="KW-0813">Transport</keyword>